<evidence type="ECO:0000256" key="8">
    <source>
        <dbReference type="SAM" id="Phobius"/>
    </source>
</evidence>
<name>A0A2D2E036_FAUOS</name>
<accession>A0A2D2E036</accession>
<protein>
    <submittedName>
        <fullName evidence="11">Cell division protein FtsQ</fullName>
    </submittedName>
</protein>
<dbReference type="PANTHER" id="PTHR35851:SF1">
    <property type="entry name" value="CELL DIVISION PROTEIN FTSQ"/>
    <property type="match status" value="1"/>
</dbReference>
<feature type="domain" description="Cell division protein FtsQ/DivIB C-terminal" evidence="9">
    <location>
        <begin position="126"/>
        <end position="238"/>
    </location>
</feature>
<dbReference type="Pfam" id="PF08478">
    <property type="entry name" value="POTRA_1"/>
    <property type="match status" value="1"/>
</dbReference>
<keyword evidence="1" id="KW-1003">Cell membrane</keyword>
<reference evidence="11" key="1">
    <citation type="submission" date="2017-11" db="EMBL/GenBank/DDBJ databases">
        <title>Complete Genome Sequence from Moraxella oslensis YHS isolated from human skin.</title>
        <authorList>
            <person name="Lee K."/>
            <person name="Lim J.Y."/>
            <person name="Hwang I."/>
        </authorList>
    </citation>
    <scope>NUCLEOTIDE SEQUENCE</scope>
    <source>
        <strain evidence="11">YHS</strain>
    </source>
</reference>
<keyword evidence="8" id="KW-0472">Membrane</keyword>
<dbReference type="AlphaFoldDB" id="A0A2D2E036"/>
<evidence type="ECO:0000256" key="4">
    <source>
        <dbReference type="ARBA" id="ARBA00022692"/>
    </source>
</evidence>
<evidence type="ECO:0000256" key="1">
    <source>
        <dbReference type="ARBA" id="ARBA00022475"/>
    </source>
</evidence>
<evidence type="ECO:0000256" key="6">
    <source>
        <dbReference type="ARBA" id="ARBA00023306"/>
    </source>
</evidence>
<dbReference type="EMBL" id="CP024176">
    <property type="protein sequence ID" value="ATQ82632.1"/>
    <property type="molecule type" value="Genomic_DNA"/>
</dbReference>
<feature type="transmembrane region" description="Helical" evidence="8">
    <location>
        <begin position="26"/>
        <end position="46"/>
    </location>
</feature>
<dbReference type="PANTHER" id="PTHR35851">
    <property type="entry name" value="CELL DIVISION PROTEIN FTSQ"/>
    <property type="match status" value="1"/>
</dbReference>
<sequence length="292" mass="32361">MANSFVATASLDTTLPNRFHQLLPKLLMLGVVLLLVILAALAINVFNKLPNAAISLQHKGLNTQQTLQLQQLLGEKADTNLLKADLQSYLAKLETVDWVGQADVRRDWQQGIVVNVVPRQAVAKFGSERLVDANGMVFKPADSNDLNNTSLMQLQGDSQNAIVMMQQIKQVSDWFMPLGIKIEEVIVTPRMAWLFRFDNGLRVLVDNDNTSEKLYRLSIMLQNQLKPQLKTLQTVDLRYKNGMAITKRPLIQQASDTTAVNAKSADTKPVTDANSATDSKTNALKTTANPSH</sequence>
<gene>
    <name evidence="11" type="ORF">YHS_01600</name>
</gene>
<feature type="domain" description="POTRA" evidence="10">
    <location>
        <begin position="60"/>
        <end position="117"/>
    </location>
</feature>
<evidence type="ECO:0000256" key="5">
    <source>
        <dbReference type="ARBA" id="ARBA00022989"/>
    </source>
</evidence>
<evidence type="ECO:0000256" key="2">
    <source>
        <dbReference type="ARBA" id="ARBA00022519"/>
    </source>
</evidence>
<keyword evidence="2" id="KW-0997">Cell inner membrane</keyword>
<evidence type="ECO:0000259" key="10">
    <source>
        <dbReference type="Pfam" id="PF08478"/>
    </source>
</evidence>
<keyword evidence="6" id="KW-0131">Cell cycle</keyword>
<organism evidence="11">
    <name type="scientific">Faucicola osloensis</name>
    <name type="common">Moraxella osloensis</name>
    <dbReference type="NCBI Taxonomy" id="34062"/>
    <lineage>
        <taxon>Bacteria</taxon>
        <taxon>Pseudomonadati</taxon>
        <taxon>Pseudomonadota</taxon>
        <taxon>Gammaproteobacteria</taxon>
        <taxon>Moraxellales</taxon>
        <taxon>Moraxellaceae</taxon>
        <taxon>Faucicola</taxon>
    </lineage>
</organism>
<keyword evidence="5 8" id="KW-1133">Transmembrane helix</keyword>
<dbReference type="Pfam" id="PF03799">
    <property type="entry name" value="FtsQ_DivIB_C"/>
    <property type="match status" value="1"/>
</dbReference>
<dbReference type="InterPro" id="IPR005548">
    <property type="entry name" value="Cell_div_FtsQ/DivIB_C"/>
</dbReference>
<evidence type="ECO:0000256" key="3">
    <source>
        <dbReference type="ARBA" id="ARBA00022618"/>
    </source>
</evidence>
<keyword evidence="3 11" id="KW-0132">Cell division</keyword>
<evidence type="ECO:0000313" key="11">
    <source>
        <dbReference type="EMBL" id="ATQ82632.1"/>
    </source>
</evidence>
<proteinExistence type="predicted"/>
<keyword evidence="4 8" id="KW-0812">Transmembrane</keyword>
<evidence type="ECO:0000259" key="9">
    <source>
        <dbReference type="Pfam" id="PF03799"/>
    </source>
</evidence>
<dbReference type="Gene3D" id="3.40.50.11690">
    <property type="entry name" value="Cell division protein FtsQ/DivIB"/>
    <property type="match status" value="1"/>
</dbReference>
<dbReference type="Gene3D" id="3.10.20.310">
    <property type="entry name" value="membrane protein fhac"/>
    <property type="match status" value="1"/>
</dbReference>
<dbReference type="GO" id="GO:0090529">
    <property type="term" value="P:cell septum assembly"/>
    <property type="evidence" value="ECO:0007669"/>
    <property type="project" value="InterPro"/>
</dbReference>
<feature type="region of interest" description="Disordered" evidence="7">
    <location>
        <begin position="256"/>
        <end position="292"/>
    </location>
</feature>
<dbReference type="InterPro" id="IPR026579">
    <property type="entry name" value="FtsQ"/>
</dbReference>
<evidence type="ECO:0000256" key="7">
    <source>
        <dbReference type="SAM" id="MobiDB-lite"/>
    </source>
</evidence>
<dbReference type="InterPro" id="IPR045335">
    <property type="entry name" value="FtsQ_C_sf"/>
</dbReference>
<dbReference type="InterPro" id="IPR013685">
    <property type="entry name" value="POTRA_FtsQ_type"/>
</dbReference>
<feature type="compositionally biased region" description="Polar residues" evidence="7">
    <location>
        <begin position="272"/>
        <end position="292"/>
    </location>
</feature>